<comment type="similarity">
    <text evidence="1">Belongs to the transferase hexapeptide repeat family.</text>
</comment>
<evidence type="ECO:0000259" key="4">
    <source>
        <dbReference type="Pfam" id="PF17836"/>
    </source>
</evidence>
<feature type="site" description="Increases basicity of active site His" evidence="2">
    <location>
        <position position="127"/>
    </location>
</feature>
<evidence type="ECO:0000256" key="3">
    <source>
        <dbReference type="PIRSR" id="PIRSR620019-2"/>
    </source>
</evidence>
<dbReference type="NCBIfam" id="TIGR03570">
    <property type="entry name" value="NeuD_NnaD"/>
    <property type="match status" value="1"/>
</dbReference>
<accession>A0A1I7JB17</accession>
<feature type="binding site" evidence="3">
    <location>
        <position position="59"/>
    </location>
    <ligand>
        <name>substrate</name>
    </ligand>
</feature>
<keyword evidence="5" id="KW-0808">Transferase</keyword>
<dbReference type="InterPro" id="IPR020019">
    <property type="entry name" value="AcTrfase_PglD-like"/>
</dbReference>
<dbReference type="OrthoDB" id="9794407at2"/>
<dbReference type="Pfam" id="PF17836">
    <property type="entry name" value="PglD_N"/>
    <property type="match status" value="1"/>
</dbReference>
<evidence type="ECO:0000313" key="5">
    <source>
        <dbReference type="EMBL" id="SFU82352.1"/>
    </source>
</evidence>
<dbReference type="Gene3D" id="2.160.10.10">
    <property type="entry name" value="Hexapeptide repeat proteins"/>
    <property type="match status" value="1"/>
</dbReference>
<feature type="binding site" evidence="3">
    <location>
        <position position="135"/>
    </location>
    <ligand>
        <name>acetyl-CoA</name>
        <dbReference type="ChEBI" id="CHEBI:57288"/>
    </ligand>
</feature>
<dbReference type="AlphaFoldDB" id="A0A1I7JB17"/>
<keyword evidence="6" id="KW-1185">Reference proteome</keyword>
<sequence>MGFGGHARSVADVALACGYTQLLFVDEDAQPGENFLGHPVLSSLHELDVLRCDAFAASGDARMRQQQCLALENAGLSPVSLIAPSASIGVGCIISPGSFVGHQAHVGPMAMVGKFCIINTGAVVEHESSVGDYSHVSINATIAGRSHLGAFSMLGAGAVIIDRVTVGDDVIIGAGGVVVSPISYPGIYIGVPARRVNNGAVLG</sequence>
<proteinExistence type="inferred from homology"/>
<evidence type="ECO:0000256" key="1">
    <source>
        <dbReference type="ARBA" id="ARBA00007274"/>
    </source>
</evidence>
<feature type="active site" description="Proton acceptor" evidence="2">
    <location>
        <position position="126"/>
    </location>
</feature>
<gene>
    <name evidence="5" type="ORF">SAMN04489707_10242</name>
</gene>
<dbReference type="Gene3D" id="3.40.50.20">
    <property type="match status" value="1"/>
</dbReference>
<evidence type="ECO:0000313" key="6">
    <source>
        <dbReference type="Proteomes" id="UP000183656"/>
    </source>
</evidence>
<dbReference type="EMBL" id="FPBX01000024">
    <property type="protein sequence ID" value="SFU82352.1"/>
    <property type="molecule type" value="Genomic_DNA"/>
</dbReference>
<reference evidence="5 6" key="1">
    <citation type="submission" date="2016-10" db="EMBL/GenBank/DDBJ databases">
        <authorList>
            <person name="de Groot N.N."/>
        </authorList>
    </citation>
    <scope>NUCLEOTIDE SEQUENCE [LARGE SCALE GENOMIC DNA]</scope>
    <source>
        <strain evidence="5 6">R-24608</strain>
    </source>
</reference>
<dbReference type="PANTHER" id="PTHR43300:SF7">
    <property type="entry name" value="UDP-N-ACETYLBACILLOSAMINE N-ACETYLTRANSFERASE"/>
    <property type="match status" value="1"/>
</dbReference>
<name>A0A1I7JB17_9BURK</name>
<protein>
    <submittedName>
        <fullName evidence="5">Sugar O-acyltransferase, sialic acid O-acetyltransferase NeuD family</fullName>
    </submittedName>
</protein>
<dbReference type="InterPro" id="IPR041561">
    <property type="entry name" value="PglD_N"/>
</dbReference>
<dbReference type="Proteomes" id="UP000183656">
    <property type="component" value="Unassembled WGS sequence"/>
</dbReference>
<dbReference type="PANTHER" id="PTHR43300">
    <property type="entry name" value="ACETYLTRANSFERASE"/>
    <property type="match status" value="1"/>
</dbReference>
<feature type="domain" description="PglD N-terminal" evidence="4">
    <location>
        <begin position="2"/>
        <end position="66"/>
    </location>
</feature>
<dbReference type="SUPFAM" id="SSF51161">
    <property type="entry name" value="Trimeric LpxA-like enzymes"/>
    <property type="match status" value="1"/>
</dbReference>
<keyword evidence="5" id="KW-0012">Acyltransferase</keyword>
<dbReference type="STRING" id="343013.SAMN04489707_10242"/>
<dbReference type="InterPro" id="IPR011004">
    <property type="entry name" value="Trimer_LpxA-like_sf"/>
</dbReference>
<dbReference type="GO" id="GO:0016746">
    <property type="term" value="F:acyltransferase activity"/>
    <property type="evidence" value="ECO:0007669"/>
    <property type="project" value="UniProtKB-KW"/>
</dbReference>
<dbReference type="CDD" id="cd03360">
    <property type="entry name" value="LbH_AT_putative"/>
    <property type="match status" value="1"/>
</dbReference>
<dbReference type="InterPro" id="IPR050179">
    <property type="entry name" value="Trans_hexapeptide_repeat"/>
</dbReference>
<organism evidence="5 6">
    <name type="scientific">Paenacidovorax caeni</name>
    <dbReference type="NCBI Taxonomy" id="343013"/>
    <lineage>
        <taxon>Bacteria</taxon>
        <taxon>Pseudomonadati</taxon>
        <taxon>Pseudomonadota</taxon>
        <taxon>Betaproteobacteria</taxon>
        <taxon>Burkholderiales</taxon>
        <taxon>Comamonadaceae</taxon>
        <taxon>Paenacidovorax</taxon>
    </lineage>
</organism>
<evidence type="ECO:0000256" key="2">
    <source>
        <dbReference type="PIRSR" id="PIRSR620019-1"/>
    </source>
</evidence>